<feature type="compositionally biased region" description="Low complexity" evidence="9">
    <location>
        <begin position="21"/>
        <end position="34"/>
    </location>
</feature>
<dbReference type="Pfam" id="PF01363">
    <property type="entry name" value="FYVE"/>
    <property type="match status" value="1"/>
</dbReference>
<accession>A0A0C2S3H8</accession>
<evidence type="ECO:0000256" key="7">
    <source>
        <dbReference type="ARBA" id="ARBA00023212"/>
    </source>
</evidence>
<evidence type="ECO:0000256" key="9">
    <source>
        <dbReference type="SAM" id="MobiDB-lite"/>
    </source>
</evidence>
<dbReference type="SUPFAM" id="SSF48065">
    <property type="entry name" value="DBL homology domain (DH-domain)"/>
    <property type="match status" value="1"/>
</dbReference>
<keyword evidence="4" id="KW-0479">Metal-binding</keyword>
<evidence type="ECO:0000256" key="6">
    <source>
        <dbReference type="ARBA" id="ARBA00022833"/>
    </source>
</evidence>
<evidence type="ECO:0000256" key="2">
    <source>
        <dbReference type="ARBA" id="ARBA00022490"/>
    </source>
</evidence>
<dbReference type="PANTHER" id="PTHR12673:SF159">
    <property type="entry name" value="LD03170P"/>
    <property type="match status" value="1"/>
</dbReference>
<feature type="compositionally biased region" description="Low complexity" evidence="9">
    <location>
        <begin position="112"/>
        <end position="125"/>
    </location>
</feature>
<dbReference type="InterPro" id="IPR013083">
    <property type="entry name" value="Znf_RING/FYVE/PHD"/>
</dbReference>
<keyword evidence="2" id="KW-0963">Cytoplasm</keyword>
<keyword evidence="6" id="KW-0862">Zinc</keyword>
<dbReference type="Gene3D" id="3.30.40.10">
    <property type="entry name" value="Zinc/RING finger domain, C3HC4 (zinc finger)"/>
    <property type="match status" value="1"/>
</dbReference>
<feature type="region of interest" description="Disordered" evidence="9">
    <location>
        <begin position="993"/>
        <end position="1032"/>
    </location>
</feature>
<dbReference type="Proteomes" id="UP000054549">
    <property type="component" value="Unassembled WGS sequence"/>
</dbReference>
<keyword evidence="14" id="KW-1185">Reference proteome</keyword>
<evidence type="ECO:0000256" key="8">
    <source>
        <dbReference type="PROSITE-ProRule" id="PRU00091"/>
    </source>
</evidence>
<feature type="region of interest" description="Disordered" evidence="9">
    <location>
        <begin position="783"/>
        <end position="804"/>
    </location>
</feature>
<feature type="region of interest" description="Disordered" evidence="9">
    <location>
        <begin position="883"/>
        <end position="905"/>
    </location>
</feature>
<dbReference type="InParanoid" id="A0A0C2S3H8"/>
<evidence type="ECO:0000256" key="1">
    <source>
        <dbReference type="ARBA" id="ARBA00004245"/>
    </source>
</evidence>
<feature type="domain" description="PH" evidence="10">
    <location>
        <begin position="424"/>
        <end position="637"/>
    </location>
</feature>
<feature type="region of interest" description="Disordered" evidence="9">
    <location>
        <begin position="1"/>
        <end position="173"/>
    </location>
</feature>
<feature type="region of interest" description="Disordered" evidence="9">
    <location>
        <begin position="477"/>
        <end position="576"/>
    </location>
</feature>
<dbReference type="InterPro" id="IPR000219">
    <property type="entry name" value="DH_dom"/>
</dbReference>
<dbReference type="GO" id="GO:0005085">
    <property type="term" value="F:guanyl-nucleotide exchange factor activity"/>
    <property type="evidence" value="ECO:0007669"/>
    <property type="project" value="UniProtKB-KW"/>
</dbReference>
<dbReference type="PANTHER" id="PTHR12673">
    <property type="entry name" value="FACIOGENITAL DYSPLASIA PROTEIN"/>
    <property type="match status" value="1"/>
</dbReference>
<keyword evidence="5 8" id="KW-0863">Zinc-finger</keyword>
<evidence type="ECO:0000256" key="5">
    <source>
        <dbReference type="ARBA" id="ARBA00022771"/>
    </source>
</evidence>
<dbReference type="SUPFAM" id="SSF57903">
    <property type="entry name" value="FYVE/PHD zinc finger"/>
    <property type="match status" value="1"/>
</dbReference>
<dbReference type="EMBL" id="KN818378">
    <property type="protein sequence ID" value="KIL57220.1"/>
    <property type="molecule type" value="Genomic_DNA"/>
</dbReference>
<gene>
    <name evidence="13" type="ORF">M378DRAFT_399735</name>
</gene>
<evidence type="ECO:0000313" key="13">
    <source>
        <dbReference type="EMBL" id="KIL57220.1"/>
    </source>
</evidence>
<dbReference type="SMART" id="SM00233">
    <property type="entry name" value="PH"/>
    <property type="match status" value="1"/>
</dbReference>
<dbReference type="SUPFAM" id="SSF50729">
    <property type="entry name" value="PH domain-like"/>
    <property type="match status" value="1"/>
</dbReference>
<dbReference type="AlphaFoldDB" id="A0A0C2S3H8"/>
<keyword evidence="7" id="KW-0206">Cytoskeleton</keyword>
<dbReference type="GO" id="GO:0005856">
    <property type="term" value="C:cytoskeleton"/>
    <property type="evidence" value="ECO:0007669"/>
    <property type="project" value="UniProtKB-SubCell"/>
</dbReference>
<dbReference type="SMART" id="SM00325">
    <property type="entry name" value="RhoGEF"/>
    <property type="match status" value="1"/>
</dbReference>
<dbReference type="HOGENOM" id="CLU_005251_0_0_1"/>
<dbReference type="PROSITE" id="PS50003">
    <property type="entry name" value="PH_DOMAIN"/>
    <property type="match status" value="1"/>
</dbReference>
<evidence type="ECO:0000259" key="12">
    <source>
        <dbReference type="PROSITE" id="PS50178"/>
    </source>
</evidence>
<dbReference type="PROSITE" id="PS50010">
    <property type="entry name" value="DH_2"/>
    <property type="match status" value="1"/>
</dbReference>
<organism evidence="13 14">
    <name type="scientific">Amanita muscaria (strain Koide BX008)</name>
    <dbReference type="NCBI Taxonomy" id="946122"/>
    <lineage>
        <taxon>Eukaryota</taxon>
        <taxon>Fungi</taxon>
        <taxon>Dikarya</taxon>
        <taxon>Basidiomycota</taxon>
        <taxon>Agaricomycotina</taxon>
        <taxon>Agaricomycetes</taxon>
        <taxon>Agaricomycetidae</taxon>
        <taxon>Agaricales</taxon>
        <taxon>Pluteineae</taxon>
        <taxon>Amanitaceae</taxon>
        <taxon>Amanita</taxon>
    </lineage>
</organism>
<evidence type="ECO:0000259" key="10">
    <source>
        <dbReference type="PROSITE" id="PS50003"/>
    </source>
</evidence>
<dbReference type="GO" id="GO:0005737">
    <property type="term" value="C:cytoplasm"/>
    <property type="evidence" value="ECO:0007669"/>
    <property type="project" value="TreeGrafter"/>
</dbReference>
<dbReference type="GO" id="GO:0008270">
    <property type="term" value="F:zinc ion binding"/>
    <property type="evidence" value="ECO:0007669"/>
    <property type="project" value="UniProtKB-KW"/>
</dbReference>
<reference evidence="13 14" key="1">
    <citation type="submission" date="2014-04" db="EMBL/GenBank/DDBJ databases">
        <title>Evolutionary Origins and Diversification of the Mycorrhizal Mutualists.</title>
        <authorList>
            <consortium name="DOE Joint Genome Institute"/>
            <consortium name="Mycorrhizal Genomics Consortium"/>
            <person name="Kohler A."/>
            <person name="Kuo A."/>
            <person name="Nagy L.G."/>
            <person name="Floudas D."/>
            <person name="Copeland A."/>
            <person name="Barry K.W."/>
            <person name="Cichocki N."/>
            <person name="Veneault-Fourrey C."/>
            <person name="LaButti K."/>
            <person name="Lindquist E.A."/>
            <person name="Lipzen A."/>
            <person name="Lundell T."/>
            <person name="Morin E."/>
            <person name="Murat C."/>
            <person name="Riley R."/>
            <person name="Ohm R."/>
            <person name="Sun H."/>
            <person name="Tunlid A."/>
            <person name="Henrissat B."/>
            <person name="Grigoriev I.V."/>
            <person name="Hibbett D.S."/>
            <person name="Martin F."/>
        </authorList>
    </citation>
    <scope>NUCLEOTIDE SEQUENCE [LARGE SCALE GENOMIC DNA]</scope>
    <source>
        <strain evidence="13 14">Koide BX008</strain>
    </source>
</reference>
<feature type="compositionally biased region" description="Polar residues" evidence="9">
    <location>
        <begin position="35"/>
        <end position="51"/>
    </location>
</feature>
<dbReference type="InterPro" id="IPR035899">
    <property type="entry name" value="DBL_dom_sf"/>
</dbReference>
<dbReference type="InterPro" id="IPR011011">
    <property type="entry name" value="Znf_FYVE_PHD"/>
</dbReference>
<feature type="domain" description="FYVE-type" evidence="12">
    <location>
        <begin position="710"/>
        <end position="774"/>
    </location>
</feature>
<dbReference type="STRING" id="946122.A0A0C2S3H8"/>
<feature type="compositionally biased region" description="Basic and acidic residues" evidence="9">
    <location>
        <begin position="126"/>
        <end position="149"/>
    </location>
</feature>
<protein>
    <submittedName>
        <fullName evidence="13">Uncharacterized protein</fullName>
    </submittedName>
</protein>
<name>A0A0C2S3H8_AMAMK</name>
<dbReference type="Pfam" id="PF00621">
    <property type="entry name" value="RhoGEF"/>
    <property type="match status" value="1"/>
</dbReference>
<evidence type="ECO:0000256" key="3">
    <source>
        <dbReference type="ARBA" id="ARBA00022658"/>
    </source>
</evidence>
<proteinExistence type="predicted"/>
<evidence type="ECO:0000259" key="11">
    <source>
        <dbReference type="PROSITE" id="PS50010"/>
    </source>
</evidence>
<dbReference type="InterPro" id="IPR001849">
    <property type="entry name" value="PH_domain"/>
</dbReference>
<dbReference type="OrthoDB" id="660555at2759"/>
<comment type="subcellular location">
    <subcellularLocation>
        <location evidence="1">Cytoplasm</location>
        <location evidence="1">Cytoskeleton</location>
    </subcellularLocation>
</comment>
<dbReference type="InterPro" id="IPR051092">
    <property type="entry name" value="FYVE_RhoGEF_PH"/>
</dbReference>
<sequence length="1032" mass="113785">MDSTIPSSVYPPKSVSCVEFPSSSTESANPSSNPLYQTSSNQAGTGFSQRLQAIRPPHLPFRRISLPTQTSLPQRHSVASVGSFDSLPEGGQDGITTPGTGQTSALGVSKLSLTSSSTSLAPPAARRAEGARRQSIESARRDREKEREKQRGRHKGRWSEANASLPSVPQKVREAREAKRRKIVQEFYDTEKSYVGGLDFIYHHFLSPIIASLETPDSILDRTSLTNLFSNFIDIWNLHKSFFDALSEHLTQPITDENSNASMALESASSSPPPLSPILLSHFPYLSLYTPFITAFPSILSTLSDLTAAPSFSNHNPHYSKPFTEFLSKQESDPKCGKLKFRDWMLTIVQRCPRYLLLLRDLRACIEPAEDGEYEKLGSVLDLVSKITNSLNVSLQTHAQTLSLISLQRSTSNLPFPLIVPGRTLLKRGPLYQIDRSEPAREREFLLFSDCLIWLARSGDESDWGWGRRMFGNPFIGGGSSNWNNNPTEDAPDPTSRIYRFGNRIRSMSDANLPLPPSIRRGGQQGDAARSTPSSPQKARFPQGAQSPPLPMPLAKRHSTASSFGSGSGSGSGSGVDEKWVYKCRLELVDVEVVVASEWGGEQRRFEILSPEGSFALYAGTEHDRDEWVSVIRHAKAQVLVSLNATNPNSTLTSSSSTHHVRRLLQALPFPPENYRLTTLHEGSTGKRNSEKGERRSRVEHWVPAIWVPDEKTRECMRCGQTFGWRRRRHHCRLCGRCVCATCSAKTFYIADLDAKDGSSKPARACNICYETVFPILEDSDFEDYGEPSSSRSKEGSNSENNAQDTITSLSNFSAWMSKPSRPTSVVDSTPQALMGIEFERGIEGILSRSPSEHGSDEGRKARVRLRSQNSRPVSYMQVLEGFGESRSSDRVVPNATQDEERRSHSPFQNLENIAHQRKTIESTVRKRKRFSLPALAIQPLNVTARTILANGSTDGSLTSSTSVAGGRFNPVAKRSSLVFSGRNHSMLHLSGSVSTAAAAEGATEKQDDPGPQVGGVMGRLSDLLKGSRARS</sequence>
<evidence type="ECO:0000256" key="4">
    <source>
        <dbReference type="ARBA" id="ARBA00022723"/>
    </source>
</evidence>
<keyword evidence="3" id="KW-0344">Guanine-nucleotide releasing factor</keyword>
<dbReference type="SMART" id="SM00064">
    <property type="entry name" value="FYVE"/>
    <property type="match status" value="1"/>
</dbReference>
<dbReference type="Gene3D" id="2.30.29.30">
    <property type="entry name" value="Pleckstrin-homology domain (PH domain)/Phosphotyrosine-binding domain (PTB)"/>
    <property type="match status" value="1"/>
</dbReference>
<feature type="domain" description="DH" evidence="11">
    <location>
        <begin position="179"/>
        <end position="394"/>
    </location>
</feature>
<dbReference type="PROSITE" id="PS50178">
    <property type="entry name" value="ZF_FYVE"/>
    <property type="match status" value="1"/>
</dbReference>
<evidence type="ECO:0000313" key="14">
    <source>
        <dbReference type="Proteomes" id="UP000054549"/>
    </source>
</evidence>
<dbReference type="InterPro" id="IPR000306">
    <property type="entry name" value="Znf_FYVE"/>
</dbReference>
<dbReference type="Gene3D" id="1.20.900.10">
    <property type="entry name" value="Dbl homology (DH) domain"/>
    <property type="match status" value="1"/>
</dbReference>
<dbReference type="InterPro" id="IPR017455">
    <property type="entry name" value="Znf_FYVE-rel"/>
</dbReference>
<feature type="compositionally biased region" description="Polar residues" evidence="9">
    <location>
        <begin position="94"/>
        <end position="106"/>
    </location>
</feature>
<dbReference type="InterPro" id="IPR011993">
    <property type="entry name" value="PH-like_dom_sf"/>
</dbReference>